<evidence type="ECO:0000256" key="3">
    <source>
        <dbReference type="ARBA" id="ARBA00022701"/>
    </source>
</evidence>
<evidence type="ECO:0000313" key="12">
    <source>
        <dbReference type="EMBL" id="TNJ29104.1"/>
    </source>
</evidence>
<comment type="caution">
    <text evidence="12">The sequence shown here is derived from an EMBL/GenBank/DDBJ whole genome shotgun (WGS) entry which is preliminary data.</text>
</comment>
<name>A0A4Z1ST80_GIAMU</name>
<dbReference type="GO" id="GO:0005524">
    <property type="term" value="F:ATP binding"/>
    <property type="evidence" value="ECO:0007669"/>
    <property type="project" value="UniProtKB-UniRule"/>
</dbReference>
<dbReference type="SUPFAM" id="SSF58113">
    <property type="entry name" value="Apolipoprotein A-I"/>
    <property type="match status" value="1"/>
</dbReference>
<dbReference type="InterPro" id="IPR047149">
    <property type="entry name" value="KIF11-like"/>
</dbReference>
<accession>A0A4Z1ST80</accession>
<keyword evidence="5 9" id="KW-0067">ATP-binding</keyword>
<comment type="similarity">
    <text evidence="8">Belongs to the TRAFAC class myosin-kinesin ATPase superfamily. Kinesin family. KIN-5/BimC subfamily.</text>
</comment>
<evidence type="ECO:0000256" key="5">
    <source>
        <dbReference type="ARBA" id="ARBA00022840"/>
    </source>
</evidence>
<evidence type="ECO:0000256" key="2">
    <source>
        <dbReference type="ARBA" id="ARBA00022490"/>
    </source>
</evidence>
<dbReference type="Proteomes" id="UP000315496">
    <property type="component" value="Chromosome 2"/>
</dbReference>
<evidence type="ECO:0000256" key="8">
    <source>
        <dbReference type="ARBA" id="ARBA00034704"/>
    </source>
</evidence>
<dbReference type="FunFam" id="3.40.850.10:FF:000019">
    <property type="entry name" value="Kinesin-like protein KIN-5D"/>
    <property type="match status" value="1"/>
</dbReference>
<dbReference type="InterPro" id="IPR001752">
    <property type="entry name" value="Kinesin_motor_dom"/>
</dbReference>
<dbReference type="InterPro" id="IPR019821">
    <property type="entry name" value="Kinesin_motor_CS"/>
</dbReference>
<dbReference type="GO" id="GO:0051231">
    <property type="term" value="P:spindle elongation"/>
    <property type="evidence" value="ECO:0007669"/>
    <property type="project" value="TreeGrafter"/>
</dbReference>
<keyword evidence="13" id="KW-1185">Reference proteome</keyword>
<evidence type="ECO:0000256" key="9">
    <source>
        <dbReference type="PROSITE-ProRule" id="PRU00283"/>
    </source>
</evidence>
<evidence type="ECO:0000256" key="10">
    <source>
        <dbReference type="SAM" id="Coils"/>
    </source>
</evidence>
<gene>
    <name evidence="12" type="ORF">GMRT_11757</name>
</gene>
<reference evidence="12 13" key="1">
    <citation type="submission" date="2019-05" db="EMBL/GenBank/DDBJ databases">
        <title>The compact genome of Giardia muris reveals important steps in the evolution of intestinal protozoan parasites.</title>
        <authorList>
            <person name="Xu F."/>
            <person name="Jimenez-Gonzalez A."/>
            <person name="Einarsson E."/>
            <person name="Astvaldsson A."/>
            <person name="Peirasmaki D."/>
            <person name="Eckmann L."/>
            <person name="Andersson J.O."/>
            <person name="Svard S.G."/>
            <person name="Jerlstrom-Hultqvist J."/>
        </authorList>
    </citation>
    <scope>NUCLEOTIDE SEQUENCE [LARGE SCALE GENOMIC DNA]</scope>
    <source>
        <strain evidence="12 13">Roberts-Thomson</strain>
    </source>
</reference>
<evidence type="ECO:0000256" key="6">
    <source>
        <dbReference type="ARBA" id="ARBA00023175"/>
    </source>
</evidence>
<dbReference type="InterPro" id="IPR036961">
    <property type="entry name" value="Kinesin_motor_dom_sf"/>
</dbReference>
<dbReference type="SUPFAM" id="SSF52540">
    <property type="entry name" value="P-loop containing nucleoside triphosphate hydrolases"/>
    <property type="match status" value="1"/>
</dbReference>
<evidence type="ECO:0000256" key="7">
    <source>
        <dbReference type="ARBA" id="ARBA00023212"/>
    </source>
</evidence>
<dbReference type="PROSITE" id="PS50067">
    <property type="entry name" value="KINESIN_MOTOR_2"/>
    <property type="match status" value="1"/>
</dbReference>
<protein>
    <submittedName>
        <fullName evidence="12">Kinesin-5</fullName>
    </submittedName>
</protein>
<dbReference type="OrthoDB" id="3176171at2759"/>
<keyword evidence="2" id="KW-0963">Cytoplasm</keyword>
<keyword evidence="10" id="KW-0175">Coiled coil</keyword>
<dbReference type="SMART" id="SM00129">
    <property type="entry name" value="KISc"/>
    <property type="match status" value="1"/>
</dbReference>
<organism evidence="12 13">
    <name type="scientific">Giardia muris</name>
    <dbReference type="NCBI Taxonomy" id="5742"/>
    <lineage>
        <taxon>Eukaryota</taxon>
        <taxon>Metamonada</taxon>
        <taxon>Diplomonadida</taxon>
        <taxon>Hexamitidae</taxon>
        <taxon>Giardiinae</taxon>
        <taxon>Giardia</taxon>
    </lineage>
</organism>
<dbReference type="InterPro" id="IPR027417">
    <property type="entry name" value="P-loop_NTPase"/>
</dbReference>
<dbReference type="PRINTS" id="PR00380">
    <property type="entry name" value="KINESINHEAVY"/>
</dbReference>
<dbReference type="GO" id="GO:0090307">
    <property type="term" value="P:mitotic spindle assembly"/>
    <property type="evidence" value="ECO:0007669"/>
    <property type="project" value="TreeGrafter"/>
</dbReference>
<feature type="coiled-coil region" evidence="10">
    <location>
        <begin position="395"/>
        <end position="460"/>
    </location>
</feature>
<dbReference type="EMBL" id="VDLU01000002">
    <property type="protein sequence ID" value="TNJ29104.1"/>
    <property type="molecule type" value="Genomic_DNA"/>
</dbReference>
<keyword evidence="7" id="KW-0206">Cytoskeleton</keyword>
<dbReference type="Gene3D" id="3.40.850.10">
    <property type="entry name" value="Kinesin motor domain"/>
    <property type="match status" value="1"/>
</dbReference>
<dbReference type="AlphaFoldDB" id="A0A4Z1ST80"/>
<comment type="subcellular location">
    <subcellularLocation>
        <location evidence="1">Cytoplasm</location>
        <location evidence="1">Cytoskeleton</location>
    </subcellularLocation>
</comment>
<evidence type="ECO:0000313" key="13">
    <source>
        <dbReference type="Proteomes" id="UP000315496"/>
    </source>
</evidence>
<sequence length="1009" mass="110551">MNSPPPAKEVNISVIVRARPINAREAAQGARPVLRLNTQANIVDVQSVGKLQGRTYQFDRVFSGEAPQDAFYQEVVSPVIQDFLVGFNCTIFAYGQTGTGKSYTMTGEQMVASEHVTTAKYLDLSAYPKAGVIPRAINEIFTTLDAQNADYQIRVSHMEVYCEEIYDLLRDSAEEREPLRLFEERLPLTGKGEPRTESYAANVQSGEKASTRLVILGLEEVLVKSPTEVLALLSRSNENRRVAETKMNASSSRSHAIFTISLVTKETQPEQETDLIKIAKLNLVDLAGSESAGKSGATGDRQQEASKINRSLLTLGRVINALTETKQHIPYRESKLTRLLQDSLGGRTKTCIIATISPCDNAVDETMNTLEYMSRAKKIRNLPEVATRVSGKTVLREYTLEIKRLRDLLSAQKAEHGGVFVQADVFDELNEAANLNREKIQEYQARIDFSEQELKKLTILCEAESHKAGVLQKTLQKTTDRVNELHAEKLRLYEKIKVGRAKEAKNLAMYERLKKAGAGAVLQQTFNSESLQTIVESSGVGDSLVQIDQTIELCRLELAGFEDSLCTTLSTSIDSFRERTTTLLNNLLKPVIESSTHLISTSLPSEIGQAIEAQLRKSLNEELTAFLNERITEFATECTSHTTAIKKTLQSTQGRLTALHHECKQQMEDVTAALNQQASFLQDMLVEGTKTVEKLVTDTTTELVTGRAKVRDELATVLTNSVKAILEAYDNATTECEASLTTSLNASAASSLERFQSIEKKASDAINGKKRTDIASMHDSIMENITDIEQVVASLISEQNGHADAVQASRLRFINALPTQMDTIVMQPIQASAQDIRSQLRQISDNLTDVHVTFDGQFGKAITTMSNTLTSSVASVLKTHIHENLLQKTLSLMDHPIRDTSRMGTILAGRLLRDKAESAESRSATITGMMLDSIVSMAGKLERAVSGALTGLIDHFCLTPVIPAGGPAGTTPALTTPYVRPISLGGGEYAYGIASPTSLSPNTSGGNKE</sequence>
<feature type="binding site" evidence="9">
    <location>
        <begin position="95"/>
        <end position="102"/>
    </location>
    <ligand>
        <name>ATP</name>
        <dbReference type="ChEBI" id="CHEBI:30616"/>
    </ligand>
</feature>
<dbReference type="PANTHER" id="PTHR47970:SF12">
    <property type="entry name" value="KINESIN FAMILY MEMBER 11"/>
    <property type="match status" value="1"/>
</dbReference>
<dbReference type="GO" id="GO:0072686">
    <property type="term" value="C:mitotic spindle"/>
    <property type="evidence" value="ECO:0007669"/>
    <property type="project" value="TreeGrafter"/>
</dbReference>
<dbReference type="Pfam" id="PF00225">
    <property type="entry name" value="Kinesin"/>
    <property type="match status" value="1"/>
</dbReference>
<keyword evidence="3" id="KW-0493">Microtubule</keyword>
<dbReference type="VEuPathDB" id="GiardiaDB:GMRT_11757"/>
<dbReference type="GO" id="GO:0005876">
    <property type="term" value="C:spindle microtubule"/>
    <property type="evidence" value="ECO:0007669"/>
    <property type="project" value="TreeGrafter"/>
</dbReference>
<dbReference type="GO" id="GO:0008574">
    <property type="term" value="F:plus-end-directed microtubule motor activity"/>
    <property type="evidence" value="ECO:0007669"/>
    <property type="project" value="TreeGrafter"/>
</dbReference>
<feature type="domain" description="Kinesin motor" evidence="11">
    <location>
        <begin position="11"/>
        <end position="379"/>
    </location>
</feature>
<dbReference type="PANTHER" id="PTHR47970">
    <property type="entry name" value="KINESIN-LIKE PROTEIN KIF11"/>
    <property type="match status" value="1"/>
</dbReference>
<keyword evidence="6 9" id="KW-0505">Motor protein</keyword>
<evidence type="ECO:0000256" key="1">
    <source>
        <dbReference type="ARBA" id="ARBA00004245"/>
    </source>
</evidence>
<dbReference type="GO" id="GO:0008017">
    <property type="term" value="F:microtubule binding"/>
    <property type="evidence" value="ECO:0007669"/>
    <property type="project" value="InterPro"/>
</dbReference>
<dbReference type="PROSITE" id="PS00411">
    <property type="entry name" value="KINESIN_MOTOR_1"/>
    <property type="match status" value="1"/>
</dbReference>
<keyword evidence="4 9" id="KW-0547">Nucleotide-binding</keyword>
<evidence type="ECO:0000259" key="11">
    <source>
        <dbReference type="PROSITE" id="PS50067"/>
    </source>
</evidence>
<evidence type="ECO:0000256" key="4">
    <source>
        <dbReference type="ARBA" id="ARBA00022741"/>
    </source>
</evidence>
<proteinExistence type="inferred from homology"/>
<dbReference type="GO" id="GO:0007018">
    <property type="term" value="P:microtubule-based movement"/>
    <property type="evidence" value="ECO:0007669"/>
    <property type="project" value="InterPro"/>
</dbReference>